<dbReference type="GO" id="GO:0035159">
    <property type="term" value="P:regulation of tube length, open tracheal system"/>
    <property type="evidence" value="ECO:0007669"/>
    <property type="project" value="TreeGrafter"/>
</dbReference>
<evidence type="ECO:0000313" key="3">
    <source>
        <dbReference type="Proteomes" id="UP000250275"/>
    </source>
</evidence>
<organism evidence="2 3">
    <name type="scientific">Eufriesea mexicana</name>
    <dbReference type="NCBI Taxonomy" id="516756"/>
    <lineage>
        <taxon>Eukaryota</taxon>
        <taxon>Metazoa</taxon>
        <taxon>Ecdysozoa</taxon>
        <taxon>Arthropoda</taxon>
        <taxon>Hexapoda</taxon>
        <taxon>Insecta</taxon>
        <taxon>Pterygota</taxon>
        <taxon>Neoptera</taxon>
        <taxon>Endopterygota</taxon>
        <taxon>Hymenoptera</taxon>
        <taxon>Apocrita</taxon>
        <taxon>Aculeata</taxon>
        <taxon>Apoidea</taxon>
        <taxon>Anthophila</taxon>
        <taxon>Apidae</taxon>
        <taxon>Eufriesea</taxon>
    </lineage>
</organism>
<dbReference type="AlphaFoldDB" id="A0A310SRT0"/>
<keyword evidence="3" id="KW-1185">Reference proteome</keyword>
<protein>
    <submittedName>
        <fullName evidence="2">Uncharacterized protein</fullName>
    </submittedName>
</protein>
<name>A0A310SRT0_9HYME</name>
<dbReference type="GO" id="GO:0060857">
    <property type="term" value="P:establishment of glial blood-brain barrier"/>
    <property type="evidence" value="ECO:0007669"/>
    <property type="project" value="TreeGrafter"/>
</dbReference>
<keyword evidence="1" id="KW-0812">Transmembrane</keyword>
<dbReference type="GO" id="GO:0005886">
    <property type="term" value="C:plasma membrane"/>
    <property type="evidence" value="ECO:0007669"/>
    <property type="project" value="TreeGrafter"/>
</dbReference>
<keyword evidence="1" id="KW-0472">Membrane</keyword>
<dbReference type="Proteomes" id="UP000250275">
    <property type="component" value="Unassembled WGS sequence"/>
</dbReference>
<gene>
    <name evidence="2" type="ORF">WN48_00781</name>
</gene>
<evidence type="ECO:0000313" key="2">
    <source>
        <dbReference type="EMBL" id="OAD58106.1"/>
    </source>
</evidence>
<feature type="transmembrane region" description="Helical" evidence="1">
    <location>
        <begin position="93"/>
        <end position="119"/>
    </location>
</feature>
<dbReference type="EMBL" id="KQ761164">
    <property type="protein sequence ID" value="OAD58106.1"/>
    <property type="molecule type" value="Genomic_DNA"/>
</dbReference>
<reference evidence="2 3" key="1">
    <citation type="submission" date="2015-07" db="EMBL/GenBank/DDBJ databases">
        <title>The genome of Eufriesea mexicana.</title>
        <authorList>
            <person name="Pan H."/>
            <person name="Kapheim K."/>
        </authorList>
    </citation>
    <scope>NUCLEOTIDE SEQUENCE [LARGE SCALE GENOMIC DNA]</scope>
    <source>
        <strain evidence="2">0111107269</strain>
        <tissue evidence="2">Whole body</tissue>
    </source>
</reference>
<evidence type="ECO:0000256" key="1">
    <source>
        <dbReference type="SAM" id="Phobius"/>
    </source>
</evidence>
<dbReference type="OrthoDB" id="6572371at2759"/>
<sequence>MGRAYLDDDDDEFEADKWVYGSSWAPRSWPDSTRETMAYVHEPSRTATARTGAKETFDVTLSVICITLISYQLNGGDSTQLYNPLFEADIRGSMQVVGGFFICYFICLIVSGGLMVYGIKEGIRGWLLPWLILWFFLCLFQLVFGLWLIGGYYIYLDAAFAAMCNWLWMSYNLRMANAVQVSNGRNLQPGIFFSPTQLSTVDNGFAKDGRHNNVQSLLSRRPVRVTKLIARYNCLFRNTFAMSVMREEKYVLPVNTRVLITSSPT</sequence>
<dbReference type="GO" id="GO:0019991">
    <property type="term" value="P:septate junction assembly"/>
    <property type="evidence" value="ECO:0007669"/>
    <property type="project" value="TreeGrafter"/>
</dbReference>
<feature type="transmembrane region" description="Helical" evidence="1">
    <location>
        <begin position="126"/>
        <end position="146"/>
    </location>
</feature>
<keyword evidence="1" id="KW-1133">Transmembrane helix</keyword>
<dbReference type="PANTHER" id="PTHR36694">
    <property type="entry name" value="PASIFLORA 1, ISOFORM A-RELATED"/>
    <property type="match status" value="1"/>
</dbReference>
<dbReference type="PANTHER" id="PTHR36694:SF11">
    <property type="entry name" value="LP21121P-RELATED"/>
    <property type="match status" value="1"/>
</dbReference>
<proteinExistence type="predicted"/>
<accession>A0A310SRT0</accession>